<keyword evidence="1" id="KW-0496">Mitochondrion</keyword>
<evidence type="ECO:0000256" key="1">
    <source>
        <dbReference type="RuleBase" id="RU365079"/>
    </source>
</evidence>
<comment type="subcellular location">
    <subcellularLocation>
        <location evidence="1">Mitochondrion inner membrane</location>
        <topology evidence="1">Single-pass membrane protein</topology>
    </subcellularLocation>
</comment>
<dbReference type="AlphaFoldDB" id="A0A1X2GJW4"/>
<comment type="function">
    <text evidence="1">Essential component of the TIM23 complex, a complex that mediates the translocation of transit peptide-containing proteins across the mitochondrial inner membrane.</text>
</comment>
<dbReference type="Gene3D" id="3.40.50.1000">
    <property type="entry name" value="HAD superfamily/HAD-like"/>
    <property type="match status" value="1"/>
</dbReference>
<dbReference type="InterPro" id="IPR004274">
    <property type="entry name" value="FCP1_dom"/>
</dbReference>
<dbReference type="OrthoDB" id="1711508at2759"/>
<dbReference type="STRING" id="101127.A0A1X2GJW4"/>
<evidence type="ECO:0000259" key="2">
    <source>
        <dbReference type="PROSITE" id="PS50969"/>
    </source>
</evidence>
<dbReference type="PROSITE" id="PS50969">
    <property type="entry name" value="FCP1"/>
    <property type="match status" value="1"/>
</dbReference>
<dbReference type="EMBL" id="MCGT01000011">
    <property type="protein sequence ID" value="ORX55638.1"/>
    <property type="molecule type" value="Genomic_DNA"/>
</dbReference>
<dbReference type="PROSITE" id="PS01228">
    <property type="entry name" value="COF_1"/>
    <property type="match status" value="1"/>
</dbReference>
<dbReference type="Proteomes" id="UP000242146">
    <property type="component" value="Unassembled WGS sequence"/>
</dbReference>
<evidence type="ECO:0000313" key="3">
    <source>
        <dbReference type="EMBL" id="ORX55638.1"/>
    </source>
</evidence>
<evidence type="ECO:0000313" key="4">
    <source>
        <dbReference type="Proteomes" id="UP000242146"/>
    </source>
</evidence>
<dbReference type="SMART" id="SM00577">
    <property type="entry name" value="CPDc"/>
    <property type="match status" value="1"/>
</dbReference>
<protein>
    <recommendedName>
        <fullName evidence="1">Mitochondrial import inner membrane translocase subunit TIM50</fullName>
    </recommendedName>
</protein>
<dbReference type="InterPro" id="IPR050365">
    <property type="entry name" value="TIM50"/>
</dbReference>
<organism evidence="3 4">
    <name type="scientific">Hesseltinella vesiculosa</name>
    <dbReference type="NCBI Taxonomy" id="101127"/>
    <lineage>
        <taxon>Eukaryota</taxon>
        <taxon>Fungi</taxon>
        <taxon>Fungi incertae sedis</taxon>
        <taxon>Mucoromycota</taxon>
        <taxon>Mucoromycotina</taxon>
        <taxon>Mucoromycetes</taxon>
        <taxon>Mucorales</taxon>
        <taxon>Cunninghamellaceae</taxon>
        <taxon>Hesseltinella</taxon>
    </lineage>
</organism>
<feature type="non-terminal residue" evidence="3">
    <location>
        <position position="191"/>
    </location>
</feature>
<reference evidence="3 4" key="1">
    <citation type="submission" date="2016-07" db="EMBL/GenBank/DDBJ databases">
        <title>Pervasive Adenine N6-methylation of Active Genes in Fungi.</title>
        <authorList>
            <consortium name="DOE Joint Genome Institute"/>
            <person name="Mondo S.J."/>
            <person name="Dannebaum R.O."/>
            <person name="Kuo R.C."/>
            <person name="Labutti K."/>
            <person name="Haridas S."/>
            <person name="Kuo A."/>
            <person name="Salamov A."/>
            <person name="Ahrendt S.R."/>
            <person name="Lipzen A."/>
            <person name="Sullivan W."/>
            <person name="Andreopoulos W.B."/>
            <person name="Clum A."/>
            <person name="Lindquist E."/>
            <person name="Daum C."/>
            <person name="Ramamoorthy G.K."/>
            <person name="Gryganskyi A."/>
            <person name="Culley D."/>
            <person name="Magnuson J.K."/>
            <person name="James T.Y."/>
            <person name="O'Malley M.A."/>
            <person name="Stajich J.E."/>
            <person name="Spatafora J.W."/>
            <person name="Visel A."/>
            <person name="Grigoriev I.V."/>
        </authorList>
    </citation>
    <scope>NUCLEOTIDE SEQUENCE [LARGE SCALE GENOMIC DNA]</scope>
    <source>
        <strain evidence="3 4">NRRL 3301</strain>
    </source>
</reference>
<feature type="non-terminal residue" evidence="3">
    <location>
        <position position="1"/>
    </location>
</feature>
<keyword evidence="1" id="KW-0809">Transit peptide</keyword>
<comment type="subunit">
    <text evidence="1">Component of the TIM23 complex.</text>
</comment>
<dbReference type="GO" id="GO:0015031">
    <property type="term" value="P:protein transport"/>
    <property type="evidence" value="ECO:0007669"/>
    <property type="project" value="UniProtKB-KW"/>
</dbReference>
<comment type="caution">
    <text evidence="3">The sequence shown here is derived from an EMBL/GenBank/DDBJ whole genome shotgun (WGS) entry which is preliminary data.</text>
</comment>
<keyword evidence="1" id="KW-0813">Transport</keyword>
<dbReference type="PANTHER" id="PTHR12210">
    <property type="entry name" value="DULLARD PROTEIN PHOSPHATASE"/>
    <property type="match status" value="1"/>
</dbReference>
<dbReference type="SUPFAM" id="SSF56784">
    <property type="entry name" value="HAD-like"/>
    <property type="match status" value="1"/>
</dbReference>
<gene>
    <name evidence="3" type="ORF">DM01DRAFT_241692</name>
</gene>
<dbReference type="GO" id="GO:0005744">
    <property type="term" value="C:TIM23 mitochondrial import inner membrane translocase complex"/>
    <property type="evidence" value="ECO:0007669"/>
    <property type="project" value="UniProtKB-UniRule"/>
</dbReference>
<name>A0A1X2GJW4_9FUNG</name>
<dbReference type="InterPro" id="IPR036412">
    <property type="entry name" value="HAD-like_sf"/>
</dbReference>
<keyword evidence="1" id="KW-0653">Protein transport</keyword>
<feature type="domain" description="FCP1 homology" evidence="2">
    <location>
        <begin position="14"/>
        <end position="176"/>
    </location>
</feature>
<comment type="similarity">
    <text evidence="1">Belongs to the TIM50 family.</text>
</comment>
<keyword evidence="1" id="KW-0811">Translocation</keyword>
<dbReference type="InterPro" id="IPR023214">
    <property type="entry name" value="HAD_sf"/>
</dbReference>
<accession>A0A1X2GJW4</accession>
<dbReference type="Pfam" id="PF03031">
    <property type="entry name" value="NIF"/>
    <property type="match status" value="1"/>
</dbReference>
<keyword evidence="4" id="KW-1185">Reference proteome</keyword>
<sequence>YMALANQPSETRTDRASRQLLVLDLNGTLLSRTKNRKSMYTRPHVDAFLHFVFAHFQVMVWSSAGPGMVENMLQLFGDYRAQLFAVWTRHNLGLNPKDYNRKVQTYKNLDRLIESPLLHDKGFYFHNIILLDDSPRKVSKQPYNCVPIKTFSHYNPEFGVHGDCELLRAIDYLELLANETNVPGYIKAHPF</sequence>
<proteinExistence type="inferred from homology"/>